<feature type="compositionally biased region" description="Polar residues" evidence="1">
    <location>
        <begin position="491"/>
        <end position="503"/>
    </location>
</feature>
<evidence type="ECO:0000256" key="2">
    <source>
        <dbReference type="SAM" id="Phobius"/>
    </source>
</evidence>
<feature type="compositionally biased region" description="Basic and acidic residues" evidence="1">
    <location>
        <begin position="442"/>
        <end position="467"/>
    </location>
</feature>
<evidence type="ECO:0000313" key="3">
    <source>
        <dbReference type="EMBL" id="KAK5089554.1"/>
    </source>
</evidence>
<gene>
    <name evidence="3" type="ORF">LTR24_006109</name>
</gene>
<feature type="compositionally biased region" description="Basic and acidic residues" evidence="1">
    <location>
        <begin position="476"/>
        <end position="490"/>
    </location>
</feature>
<accession>A0ABR0K6Y1</accession>
<proteinExistence type="predicted"/>
<dbReference type="Proteomes" id="UP001345013">
    <property type="component" value="Unassembled WGS sequence"/>
</dbReference>
<feature type="transmembrane region" description="Helical" evidence="2">
    <location>
        <begin position="138"/>
        <end position="156"/>
    </location>
</feature>
<protein>
    <submittedName>
        <fullName evidence="3">Uncharacterized protein</fullName>
    </submittedName>
</protein>
<keyword evidence="4" id="KW-1185">Reference proteome</keyword>
<feature type="compositionally biased region" description="Low complexity" evidence="1">
    <location>
        <begin position="526"/>
        <end position="539"/>
    </location>
</feature>
<comment type="caution">
    <text evidence="3">The sequence shown here is derived from an EMBL/GenBank/DDBJ whole genome shotgun (WGS) entry which is preliminary data.</text>
</comment>
<dbReference type="PANTHER" id="PTHR42029">
    <property type="entry name" value="AN04G07800"/>
    <property type="match status" value="1"/>
</dbReference>
<feature type="transmembrane region" description="Helical" evidence="2">
    <location>
        <begin position="70"/>
        <end position="94"/>
    </location>
</feature>
<name>A0ABR0K6Y1_9EURO</name>
<keyword evidence="2" id="KW-1133">Transmembrane helix</keyword>
<feature type="region of interest" description="Disordered" evidence="1">
    <location>
        <begin position="417"/>
        <end position="610"/>
    </location>
</feature>
<keyword evidence="2" id="KW-0812">Transmembrane</keyword>
<dbReference type="EMBL" id="JAVRRG010000075">
    <property type="protein sequence ID" value="KAK5089554.1"/>
    <property type="molecule type" value="Genomic_DNA"/>
</dbReference>
<feature type="transmembrane region" description="Helical" evidence="2">
    <location>
        <begin position="216"/>
        <end position="239"/>
    </location>
</feature>
<evidence type="ECO:0000313" key="4">
    <source>
        <dbReference type="Proteomes" id="UP001345013"/>
    </source>
</evidence>
<feature type="transmembrane region" description="Helical" evidence="2">
    <location>
        <begin position="100"/>
        <end position="117"/>
    </location>
</feature>
<feature type="transmembrane region" description="Helical" evidence="2">
    <location>
        <begin position="183"/>
        <end position="204"/>
    </location>
</feature>
<dbReference type="PANTHER" id="PTHR42029:SF3">
    <property type="entry name" value="AN04G07800"/>
    <property type="match status" value="1"/>
</dbReference>
<organism evidence="3 4">
    <name type="scientific">Lithohypha guttulata</name>
    <dbReference type="NCBI Taxonomy" id="1690604"/>
    <lineage>
        <taxon>Eukaryota</taxon>
        <taxon>Fungi</taxon>
        <taxon>Dikarya</taxon>
        <taxon>Ascomycota</taxon>
        <taxon>Pezizomycotina</taxon>
        <taxon>Eurotiomycetes</taxon>
        <taxon>Chaetothyriomycetidae</taxon>
        <taxon>Chaetothyriales</taxon>
        <taxon>Trichomeriaceae</taxon>
        <taxon>Lithohypha</taxon>
    </lineage>
</organism>
<feature type="transmembrane region" description="Helical" evidence="2">
    <location>
        <begin position="40"/>
        <end position="58"/>
    </location>
</feature>
<keyword evidence="2" id="KW-0472">Membrane</keyword>
<evidence type="ECO:0000256" key="1">
    <source>
        <dbReference type="SAM" id="MobiDB-lite"/>
    </source>
</evidence>
<sequence length="610" mass="68431">MAPFSLFSRDTGPVINTSGAADTWDWRKVAGDEDLILESWSQGFIVGALMLMGCITVVNMRRRVVLHKLIFLEQLMALSHGTFCFMSFSGYGWYLSSTAALLYLSYILHNVVAWLKVKPFFHGKSTIFKPKFVRWTTIIYSFSLACTVPPILFQISDNFRFFNGYGGWYTKVRPYEPLMRDPWWVFCCFVLFYVISKSYGMGVIQVIKRSPRFGILFASIILALIFTALDIVASIHSFIGSTDGINPFWKLSLVFKCLTDAILLDDFKTELKRIGMKRMKRDEKRRDSTALVLDDEYTMDSDDEVDPHYSNPAANGYMNGHAYRPSVNNHGRNKSNGNSNMEESEEVEEVGFMQALETHPSQLSSDRESRRSSGQRHQIGRGGTPATRLPKLFAAIKSGGKSKKSADEDATRNDSIFTLLEGGSGDKRQKKRSHDDDDIAPDEVRCGDDALAQARREQERTIAELKARKNNAGAPKKTDLRPPNATREESFPSNHSSMSTSLDTQDENSDTQPANSDSLPADSMLRQLDSQPQRQRSSSAAVDMGSVSTNSVMERRSNATRHRGSISTGKNTADLIRQHVQQQQKKSSSGDFWNGLADLDEHGPSKPHQS</sequence>
<reference evidence="3 4" key="1">
    <citation type="submission" date="2023-08" db="EMBL/GenBank/DDBJ databases">
        <title>Black Yeasts Isolated from many extreme environments.</title>
        <authorList>
            <person name="Coleine C."/>
            <person name="Stajich J.E."/>
            <person name="Selbmann L."/>
        </authorList>
    </citation>
    <scope>NUCLEOTIDE SEQUENCE [LARGE SCALE GENOMIC DNA]</scope>
    <source>
        <strain evidence="3 4">CCFEE 5885</strain>
    </source>
</reference>
<feature type="region of interest" description="Disordered" evidence="1">
    <location>
        <begin position="301"/>
        <end position="390"/>
    </location>
</feature>